<dbReference type="STRING" id="358681.BBR47_12820"/>
<dbReference type="HOGENOM" id="CLU_1955417_0_0_9"/>
<protein>
    <submittedName>
        <fullName evidence="1">Uncharacterized protein</fullName>
    </submittedName>
</protein>
<sequence length="128" mass="14224">MLWFFYSPLYTKYYIYTSGGFSKTPHPVPNEPVIQPITGSVKEHAAKSLDIPNKNVLPKVVNGDSGHSNYSPSMNSKANPSKALGKIKLFTEIDTCASCSRVIEQFHRDYPGIDIEVIHNDGNIIVPE</sequence>
<proteinExistence type="predicted"/>
<dbReference type="Proteomes" id="UP000001877">
    <property type="component" value="Chromosome"/>
</dbReference>
<keyword evidence="2" id="KW-1185">Reference proteome</keyword>
<gene>
    <name evidence="1" type="ordered locus">BBR47_12820</name>
</gene>
<dbReference type="EMBL" id="AP008955">
    <property type="protein sequence ID" value="BAH42259.1"/>
    <property type="molecule type" value="Genomic_DNA"/>
</dbReference>
<dbReference type="InterPro" id="IPR032721">
    <property type="entry name" value="Toxin-deaminase"/>
</dbReference>
<dbReference type="eggNOG" id="ENOG502ZJEJ">
    <property type="taxonomic scope" value="Bacteria"/>
</dbReference>
<reference evidence="1 2" key="1">
    <citation type="submission" date="2005-03" db="EMBL/GenBank/DDBJ databases">
        <title>Brevibacillus brevis strain 47, complete genome.</title>
        <authorList>
            <person name="Hosoyama A."/>
            <person name="Yamada R."/>
            <person name="Hongo Y."/>
            <person name="Terui Y."/>
            <person name="Ankai A."/>
            <person name="Masuyama W."/>
            <person name="Sekiguchi M."/>
            <person name="Takeda T."/>
            <person name="Asano K."/>
            <person name="Ohji S."/>
            <person name="Ichikawa N."/>
            <person name="Narita S."/>
            <person name="Aoki N."/>
            <person name="Miura H."/>
            <person name="Matsushita S."/>
            <person name="Sekigawa T."/>
            <person name="Yamagata H."/>
            <person name="Yoshikawa H."/>
            <person name="Udaka S."/>
            <person name="Tanikawa S."/>
            <person name="Fujita N."/>
        </authorList>
    </citation>
    <scope>NUCLEOTIDE SEQUENCE [LARGE SCALE GENOMIC DNA]</scope>
    <source>
        <strain evidence="2">47 / JCM 6285 / NBRC 100599</strain>
    </source>
</reference>
<dbReference type="KEGG" id="bbe:BBR47_12820"/>
<organism evidence="1 2">
    <name type="scientific">Brevibacillus brevis (strain 47 / JCM 6285 / NBRC 100599)</name>
    <dbReference type="NCBI Taxonomy" id="358681"/>
    <lineage>
        <taxon>Bacteria</taxon>
        <taxon>Bacillati</taxon>
        <taxon>Bacillota</taxon>
        <taxon>Bacilli</taxon>
        <taxon>Bacillales</taxon>
        <taxon>Paenibacillaceae</taxon>
        <taxon>Brevibacillus</taxon>
    </lineage>
</organism>
<dbReference type="AlphaFoldDB" id="C0Z7L6"/>
<evidence type="ECO:0000313" key="2">
    <source>
        <dbReference type="Proteomes" id="UP000001877"/>
    </source>
</evidence>
<dbReference type="Pfam" id="PF14424">
    <property type="entry name" value="Toxin-deaminase"/>
    <property type="match status" value="1"/>
</dbReference>
<evidence type="ECO:0000313" key="1">
    <source>
        <dbReference type="EMBL" id="BAH42259.1"/>
    </source>
</evidence>
<name>C0Z7L6_BREBN</name>
<dbReference type="RefSeq" id="WP_012685010.1">
    <property type="nucleotide sequence ID" value="NC_012491.1"/>
</dbReference>
<accession>C0Z7L6</accession>